<comment type="caution">
    <text evidence="1">The sequence shown here is derived from an EMBL/GenBank/DDBJ whole genome shotgun (WGS) entry which is preliminary data.</text>
</comment>
<dbReference type="EMBL" id="CM037159">
    <property type="protein sequence ID" value="KAH7866958.1"/>
    <property type="molecule type" value="Genomic_DNA"/>
</dbReference>
<keyword evidence="2" id="KW-1185">Reference proteome</keyword>
<reference evidence="1 2" key="1">
    <citation type="journal article" date="2021" name="Hortic Res">
        <title>High-quality reference genome and annotation aids understanding of berry development for evergreen blueberry (Vaccinium darrowii).</title>
        <authorList>
            <person name="Yu J."/>
            <person name="Hulse-Kemp A.M."/>
            <person name="Babiker E."/>
            <person name="Staton M."/>
        </authorList>
    </citation>
    <scope>NUCLEOTIDE SEQUENCE [LARGE SCALE GENOMIC DNA]</scope>
    <source>
        <strain evidence="2">cv. NJ 8807/NJ 8810</strain>
        <tissue evidence="1">Young leaf</tissue>
    </source>
</reference>
<accession>A0ACB7ZM60</accession>
<dbReference type="Proteomes" id="UP000828048">
    <property type="component" value="Chromosome 9"/>
</dbReference>
<protein>
    <submittedName>
        <fullName evidence="1">Uncharacterized protein</fullName>
    </submittedName>
</protein>
<gene>
    <name evidence="1" type="ORF">Vadar_027187</name>
</gene>
<organism evidence="1 2">
    <name type="scientific">Vaccinium darrowii</name>
    <dbReference type="NCBI Taxonomy" id="229202"/>
    <lineage>
        <taxon>Eukaryota</taxon>
        <taxon>Viridiplantae</taxon>
        <taxon>Streptophyta</taxon>
        <taxon>Embryophyta</taxon>
        <taxon>Tracheophyta</taxon>
        <taxon>Spermatophyta</taxon>
        <taxon>Magnoliopsida</taxon>
        <taxon>eudicotyledons</taxon>
        <taxon>Gunneridae</taxon>
        <taxon>Pentapetalae</taxon>
        <taxon>asterids</taxon>
        <taxon>Ericales</taxon>
        <taxon>Ericaceae</taxon>
        <taxon>Vaccinioideae</taxon>
        <taxon>Vaccinieae</taxon>
        <taxon>Vaccinium</taxon>
    </lineage>
</organism>
<evidence type="ECO:0000313" key="2">
    <source>
        <dbReference type="Proteomes" id="UP000828048"/>
    </source>
</evidence>
<name>A0ACB7ZM60_9ERIC</name>
<evidence type="ECO:0000313" key="1">
    <source>
        <dbReference type="EMBL" id="KAH7866958.1"/>
    </source>
</evidence>
<sequence length="122" mass="13138">MIKKSAPWHDPTLVGSSRGKVKTIGQASLKYLELLDGLHASRTIKLASATILGLFKSKTGSLTGPVGGHDRYRQVEPVLDTYVVPVLHPDNRNFTTVIGGGVPVVQFADPILSKEHPVRADT</sequence>
<proteinExistence type="predicted"/>